<keyword evidence="2" id="KW-0732">Signal</keyword>
<comment type="caution">
    <text evidence="3">The sequence shown here is derived from an EMBL/GenBank/DDBJ whole genome shotgun (WGS) entry which is preliminary data.</text>
</comment>
<dbReference type="Pfam" id="PF05960">
    <property type="entry name" value="DUF885"/>
    <property type="match status" value="1"/>
</dbReference>
<organism evidence="3 4">
    <name type="scientific">Lysobacter enzymogenes</name>
    <dbReference type="NCBI Taxonomy" id="69"/>
    <lineage>
        <taxon>Bacteria</taxon>
        <taxon>Pseudomonadati</taxon>
        <taxon>Pseudomonadota</taxon>
        <taxon>Gammaproteobacteria</taxon>
        <taxon>Lysobacterales</taxon>
        <taxon>Lysobacteraceae</taxon>
        <taxon>Lysobacter</taxon>
    </lineage>
</organism>
<gene>
    <name evidence="3" type="ORF">D9T17_06310</name>
</gene>
<evidence type="ECO:0000256" key="1">
    <source>
        <dbReference type="SAM" id="MobiDB-lite"/>
    </source>
</evidence>
<reference evidence="3 4" key="1">
    <citation type="submission" date="2018-10" db="EMBL/GenBank/DDBJ databases">
        <title>The genome of Lysobacter enzymogenes OH11.</title>
        <authorList>
            <person name="Liu F."/>
            <person name="Zhao Y."/>
            <person name="Qian G."/>
            <person name="Chen Y."/>
            <person name="Xu H."/>
        </authorList>
    </citation>
    <scope>NUCLEOTIDE SEQUENCE [LARGE SCALE GENOMIC DNA]</scope>
    <source>
        <strain evidence="3 4">OH11</strain>
    </source>
</reference>
<protein>
    <submittedName>
        <fullName evidence="3">DUF885 family protein</fullName>
    </submittedName>
</protein>
<dbReference type="Proteomes" id="UP000275910">
    <property type="component" value="Unassembled WGS sequence"/>
</dbReference>
<name>A0A3N2RK13_LYSEN</name>
<dbReference type="PANTHER" id="PTHR33361">
    <property type="entry name" value="GLR0591 PROTEIN"/>
    <property type="match status" value="1"/>
</dbReference>
<evidence type="ECO:0000256" key="2">
    <source>
        <dbReference type="SAM" id="SignalP"/>
    </source>
</evidence>
<feature type="chain" id="PRO_5018153876" evidence="2">
    <location>
        <begin position="32"/>
        <end position="622"/>
    </location>
</feature>
<feature type="signal peptide" evidence="2">
    <location>
        <begin position="1"/>
        <end position="31"/>
    </location>
</feature>
<dbReference type="PANTHER" id="PTHR33361:SF2">
    <property type="entry name" value="DUF885 DOMAIN-CONTAINING PROTEIN"/>
    <property type="match status" value="1"/>
</dbReference>
<dbReference type="AlphaFoldDB" id="A0A3N2RK13"/>
<evidence type="ECO:0000313" key="3">
    <source>
        <dbReference type="EMBL" id="ROU07815.1"/>
    </source>
</evidence>
<sequence>MPSIRSVSVRAPLAALSVAVLIALAPVPAAAAAAAPVAADKAAAADADSAAARFKALYTREWKWRQAQFAGGDDEDGPQGQPAARLPKVDPATQAERERYWAQVLEELDAIDAKQLEGEDPVNLEVFRQQIQSLLANQRVRQYEMPFNSDSAFWTNLGFTARRSFRDVEGYERYLGQLRDIPRYFDEQIGNMRAGLKRGFSVPRVTLAGRDVSIKEVVDAKLEDNLLYTPFKKMPANIPAAEQARLRAEAAKAIDASVLPAYRKLLRFMQDEYTPQARTTLAAEKMPGGEDYYRAKIREFTTLDLTPRQIHEIGVQEVAKIRAQMEQTIVKTGFKGTFPEFLHYLRTDPKFYPKSGDELLMRASWLAKRVDAEIGNYIGLLPRQRFAIKPVPADLAPFYTAGRGGRDVYLVNTYDLPSRPLFNLPALTLHESAPGHSLQMSLAAEHEGLPDFRRYTYISAYGEGWALYTEKLGIEMGMYDTPYDYFGYLTYQMWRASRLVVDTGVHHLGWTREQSLAFLRDNTALSEHEIETEVDRYIGWPGQALSYYLGQMSIERSRAKAEQALGEDFDIRAFHDAVLALGSVPLPVLERRVDRFIEESRAKAAEKKAKAAAKKAAGKTED</sequence>
<proteinExistence type="predicted"/>
<dbReference type="EMBL" id="RCTY01000019">
    <property type="protein sequence ID" value="ROU07815.1"/>
    <property type="molecule type" value="Genomic_DNA"/>
</dbReference>
<dbReference type="InterPro" id="IPR010281">
    <property type="entry name" value="DUF885"/>
</dbReference>
<dbReference type="RefSeq" id="WP_123646638.1">
    <property type="nucleotide sequence ID" value="NZ_RCTY01000019.1"/>
</dbReference>
<evidence type="ECO:0000313" key="4">
    <source>
        <dbReference type="Proteomes" id="UP000275910"/>
    </source>
</evidence>
<accession>A0A3N2RK13</accession>
<feature type="region of interest" description="Disordered" evidence="1">
    <location>
        <begin position="70"/>
        <end position="93"/>
    </location>
</feature>